<evidence type="ECO:0000259" key="1">
    <source>
        <dbReference type="PROSITE" id="PS51746"/>
    </source>
</evidence>
<dbReference type="EMBL" id="KN880496">
    <property type="protein sequence ID" value="KIY68778.1"/>
    <property type="molecule type" value="Genomic_DNA"/>
</dbReference>
<evidence type="ECO:0000313" key="3">
    <source>
        <dbReference type="Proteomes" id="UP000054007"/>
    </source>
</evidence>
<accession>A0A0D7BE84</accession>
<sequence>MFRFLGRKFKTEFMAENPVTQSNLWSTSESTAVSVTGLVEYALYHFTVCGPEDGPWPRQFQVLDEEETAKELRALAKPQSAVLDGRRVDSLNFQPSPTYRTQDRYVVRTVDVGGRLWTLTGVFDGHLGDITVEHNAHREQPEKLTDPAFISDVFSRSITAFDDAIANDVLALFGGIKGLESYTDEDIRHVINDHHHGGDNFRKARLNMYGTTALVALVDPDHRNLWVANLGDCQAILVTSTPKDSWDVRTLTTIHNGDNEDEIERVRSQHPNEPECVVDGRVLGALAPTRSCTGLGDTPFKQPPEFTRRILYNLSPGLPDKSPWEEFLNRNKSPPYVSTEPEIVHRQLDDSTQRFLVLCSDGFVDLCRAEGENAVIDDWAKHWRGDNLALGLLHRALGGEDTYRVSKVLTLQDMEGAWIDDTALVVQTL</sequence>
<dbReference type="PANTHER" id="PTHR13832:SF792">
    <property type="entry name" value="GM14286P"/>
    <property type="match status" value="1"/>
</dbReference>
<dbReference type="PROSITE" id="PS51746">
    <property type="entry name" value="PPM_2"/>
    <property type="match status" value="1"/>
</dbReference>
<dbReference type="PANTHER" id="PTHR13832">
    <property type="entry name" value="PROTEIN PHOSPHATASE 2C"/>
    <property type="match status" value="1"/>
</dbReference>
<dbReference type="Proteomes" id="UP000054007">
    <property type="component" value="Unassembled WGS sequence"/>
</dbReference>
<reference evidence="2 3" key="1">
    <citation type="journal article" date="2015" name="Fungal Genet. Biol.">
        <title>Evolution of novel wood decay mechanisms in Agaricales revealed by the genome sequences of Fistulina hepatica and Cylindrobasidium torrendii.</title>
        <authorList>
            <person name="Floudas D."/>
            <person name="Held B.W."/>
            <person name="Riley R."/>
            <person name="Nagy L.G."/>
            <person name="Koehler G."/>
            <person name="Ransdell A.S."/>
            <person name="Younus H."/>
            <person name="Chow J."/>
            <person name="Chiniquy J."/>
            <person name="Lipzen A."/>
            <person name="Tritt A."/>
            <person name="Sun H."/>
            <person name="Haridas S."/>
            <person name="LaButti K."/>
            <person name="Ohm R.A."/>
            <person name="Kues U."/>
            <person name="Blanchette R.A."/>
            <person name="Grigoriev I.V."/>
            <person name="Minto R.E."/>
            <person name="Hibbett D.S."/>
        </authorList>
    </citation>
    <scope>NUCLEOTIDE SEQUENCE [LARGE SCALE GENOMIC DNA]</scope>
    <source>
        <strain evidence="2 3">FP15055 ss-10</strain>
    </source>
</reference>
<dbReference type="InterPro" id="IPR015655">
    <property type="entry name" value="PP2C"/>
</dbReference>
<keyword evidence="3" id="KW-1185">Reference proteome</keyword>
<protein>
    <submittedName>
        <fullName evidence="2">Protein serine/threonine phosphatase 2C</fullName>
    </submittedName>
</protein>
<dbReference type="GO" id="GO:0004722">
    <property type="term" value="F:protein serine/threonine phosphatase activity"/>
    <property type="evidence" value="ECO:0007669"/>
    <property type="project" value="InterPro"/>
</dbReference>
<dbReference type="Pfam" id="PF00481">
    <property type="entry name" value="PP2C"/>
    <property type="match status" value="1"/>
</dbReference>
<proteinExistence type="predicted"/>
<dbReference type="InterPro" id="IPR036457">
    <property type="entry name" value="PPM-type-like_dom_sf"/>
</dbReference>
<name>A0A0D7BE84_9AGAR</name>
<evidence type="ECO:0000313" key="2">
    <source>
        <dbReference type="EMBL" id="KIY68778.1"/>
    </source>
</evidence>
<dbReference type="SMART" id="SM00332">
    <property type="entry name" value="PP2Cc"/>
    <property type="match status" value="1"/>
</dbReference>
<dbReference type="Gene3D" id="3.60.40.10">
    <property type="entry name" value="PPM-type phosphatase domain"/>
    <property type="match status" value="1"/>
</dbReference>
<dbReference type="InterPro" id="IPR001932">
    <property type="entry name" value="PPM-type_phosphatase-like_dom"/>
</dbReference>
<dbReference type="OrthoDB" id="420076at2759"/>
<dbReference type="SUPFAM" id="SSF81606">
    <property type="entry name" value="PP2C-like"/>
    <property type="match status" value="1"/>
</dbReference>
<dbReference type="STRING" id="1314674.A0A0D7BE84"/>
<feature type="domain" description="PPM-type phosphatase" evidence="1">
    <location>
        <begin position="97"/>
        <end position="395"/>
    </location>
</feature>
<gene>
    <name evidence="2" type="ORF">CYLTODRAFT_480857</name>
</gene>
<dbReference type="CDD" id="cd00143">
    <property type="entry name" value="PP2Cc"/>
    <property type="match status" value="1"/>
</dbReference>
<organism evidence="2 3">
    <name type="scientific">Cylindrobasidium torrendii FP15055 ss-10</name>
    <dbReference type="NCBI Taxonomy" id="1314674"/>
    <lineage>
        <taxon>Eukaryota</taxon>
        <taxon>Fungi</taxon>
        <taxon>Dikarya</taxon>
        <taxon>Basidiomycota</taxon>
        <taxon>Agaricomycotina</taxon>
        <taxon>Agaricomycetes</taxon>
        <taxon>Agaricomycetidae</taxon>
        <taxon>Agaricales</taxon>
        <taxon>Marasmiineae</taxon>
        <taxon>Physalacriaceae</taxon>
        <taxon>Cylindrobasidium</taxon>
    </lineage>
</organism>
<dbReference type="AlphaFoldDB" id="A0A0D7BE84"/>